<name>W7HXL7_9PEZI</name>
<dbReference type="OrthoDB" id="5407271at2759"/>
<feature type="region of interest" description="Disordered" evidence="1">
    <location>
        <begin position="464"/>
        <end position="503"/>
    </location>
</feature>
<dbReference type="InterPro" id="IPR036047">
    <property type="entry name" value="F-box-like_dom_sf"/>
</dbReference>
<sequence>MENERDAPFLFRFSIPSPPQEVLFISPRETAEESTAAAAAQPAVDPTEPLDNDAALPAFLLLPTEVHNIIAASCPTPSDAISLSRTCRRLYGSIGPSNHYLWYNIRYRTTERIEPNNVPQYSQGQDYYRACLDILCNRVQNSGCQRCLGYDFRMYCPNKYVTNDGETFELLDLYVAKVFHGTWCSRCTREMFQSVTLVQQETPIPNIPSALLTEMREHLAGVAKPGYFVSRSGIAKAAAEQCPNGSYSNFYIHRHPQLETDVREVWPQIFKTLIDLYKRDYRHLHALLPPLQLGKDLKARLKTKLPVLDRSAANQDALLDSLFELGNHYLSTRNSSTATKNIQRLEACSHFLKSFFGQPSDDSDFKMQAPTTVFLVRLACELWTAKMKEMGQWPPIGKSYKLRPSIDGGPKQECKYCTKNKTEKKVEDGSLAKPTLYSPVLHVFHITSQHPEKLTEDWLPVAEQRTETSADVERPQETMDGDKTKATEISKGLKEKEPPKTTRVLAHNRQKPQKRLKGIAVPGFR</sequence>
<reference evidence="2 3" key="1">
    <citation type="submission" date="2013-05" db="EMBL/GenBank/DDBJ databases">
        <title>Drechslerella stenobrocha genome reveals carnivorous origination and mechanical trapping mechanism of predatory fungi.</title>
        <authorList>
            <person name="Liu X."/>
            <person name="Zhang W."/>
            <person name="Liu K."/>
        </authorList>
    </citation>
    <scope>NUCLEOTIDE SEQUENCE [LARGE SCALE GENOMIC DNA]</scope>
    <source>
        <strain evidence="2 3">248</strain>
    </source>
</reference>
<evidence type="ECO:0008006" key="4">
    <source>
        <dbReference type="Google" id="ProtNLM"/>
    </source>
</evidence>
<accession>W7HXL7</accession>
<feature type="compositionally biased region" description="Basic and acidic residues" evidence="1">
    <location>
        <begin position="464"/>
        <end position="500"/>
    </location>
</feature>
<keyword evidence="3" id="KW-1185">Reference proteome</keyword>
<dbReference type="SUPFAM" id="SSF81383">
    <property type="entry name" value="F-box domain"/>
    <property type="match status" value="1"/>
</dbReference>
<dbReference type="AlphaFoldDB" id="W7HXL7"/>
<dbReference type="EMBL" id="KI966433">
    <property type="protein sequence ID" value="EWC44867.1"/>
    <property type="molecule type" value="Genomic_DNA"/>
</dbReference>
<gene>
    <name evidence="2" type="ORF">DRE_00926</name>
</gene>
<protein>
    <recommendedName>
        <fullName evidence="4">F-box domain-containing protein</fullName>
    </recommendedName>
</protein>
<dbReference type="Proteomes" id="UP000024837">
    <property type="component" value="Unassembled WGS sequence"/>
</dbReference>
<organism evidence="2 3">
    <name type="scientific">Drechslerella stenobrocha 248</name>
    <dbReference type="NCBI Taxonomy" id="1043628"/>
    <lineage>
        <taxon>Eukaryota</taxon>
        <taxon>Fungi</taxon>
        <taxon>Dikarya</taxon>
        <taxon>Ascomycota</taxon>
        <taxon>Pezizomycotina</taxon>
        <taxon>Orbiliomycetes</taxon>
        <taxon>Orbiliales</taxon>
        <taxon>Orbiliaceae</taxon>
        <taxon>Drechslerella</taxon>
    </lineage>
</organism>
<proteinExistence type="predicted"/>
<evidence type="ECO:0000256" key="1">
    <source>
        <dbReference type="SAM" id="MobiDB-lite"/>
    </source>
</evidence>
<evidence type="ECO:0000313" key="2">
    <source>
        <dbReference type="EMBL" id="EWC44867.1"/>
    </source>
</evidence>
<dbReference type="HOGENOM" id="CLU_518763_0_0_1"/>
<evidence type="ECO:0000313" key="3">
    <source>
        <dbReference type="Proteomes" id="UP000024837"/>
    </source>
</evidence>